<comment type="caution">
    <text evidence="2">The sequence shown here is derived from an EMBL/GenBank/DDBJ whole genome shotgun (WGS) entry which is preliminary data.</text>
</comment>
<evidence type="ECO:0000313" key="3">
    <source>
        <dbReference type="Proteomes" id="UP001555826"/>
    </source>
</evidence>
<protein>
    <submittedName>
        <fullName evidence="2">DUF6541 family protein</fullName>
    </submittedName>
</protein>
<evidence type="ECO:0000256" key="1">
    <source>
        <dbReference type="SAM" id="Phobius"/>
    </source>
</evidence>
<feature type="transmembrane region" description="Helical" evidence="1">
    <location>
        <begin position="240"/>
        <end position="257"/>
    </location>
</feature>
<feature type="transmembrane region" description="Helical" evidence="1">
    <location>
        <begin position="460"/>
        <end position="479"/>
    </location>
</feature>
<proteinExistence type="predicted"/>
<dbReference type="InterPro" id="IPR046671">
    <property type="entry name" value="DUF6541"/>
</dbReference>
<feature type="transmembrane region" description="Helical" evidence="1">
    <location>
        <begin position="45"/>
        <end position="66"/>
    </location>
</feature>
<feature type="transmembrane region" description="Helical" evidence="1">
    <location>
        <begin position="531"/>
        <end position="547"/>
    </location>
</feature>
<evidence type="ECO:0000313" key="2">
    <source>
        <dbReference type="EMBL" id="MEW9265416.1"/>
    </source>
</evidence>
<gene>
    <name evidence="2" type="ORF">AB1207_11705</name>
</gene>
<sequence>MNPPVVVVTGGSSAGDVLTLVVAALWVLVPGAAVLVAGGVRRLPLLLGAAPAVSIGVSTVAASATGATGTRFAWWGVLTAALLLAGLSRLLRGPVLPAENTLSALAGRGGRAEGVLPARGPLLAAGVLVLAAAATTCELFRRGMGALATPSQEHDTITHTLVTARILRTGDAAPWRAQALDVVTGTPAQYYPDGLHQWAALVAQTARVDAVSGLNATSVVVLAVVQTLGLLALADRVLPPRWLPAGGVAAVASALAYQPLLAMHHDSGALPNAAAIALAPGAIALVLPPRELLPWRGVVGRVPAVALACAGAVTVHPSAALTVGSGVLGVWVVWLVTDAFSGLRRTPRGAEDTLSAPGRALPGADSVFSTRATGRWLVGLVVAGGLAGGLVGTSLLQAASAGGGSSSRFARDLDPESLPDALHRVLTLPLQGGMDPAGTQEQWVLAVAVLAGLALAGRRALPVAFVWLVWSALSVAYLVDLHAPGLDLVWDSAWNSYYRVVAHGSPWAWLLAGIAVVRVAGWLTRGRRAEPVVAAVLGLALLAGAAVESGPSEVRALRERYADPAYERIDADDQAAARYLASVVRPGQRVMNSGNDGSTYAYVLQGVPVLATTAVPLASQPDLRVLARDLRALTPQVREVLRRDDVAWVVVDSLAPGLPLRPADAEFFGVPGYAVPPGLVDLDTAPGFRRVFTSGSVGVWEIESAAQGS</sequence>
<keyword evidence="3" id="KW-1185">Reference proteome</keyword>
<dbReference type="EMBL" id="JBFNQN010000007">
    <property type="protein sequence ID" value="MEW9265416.1"/>
    <property type="molecule type" value="Genomic_DNA"/>
</dbReference>
<dbReference type="Pfam" id="PF20176">
    <property type="entry name" value="DUF6541"/>
    <property type="match status" value="1"/>
</dbReference>
<dbReference type="Proteomes" id="UP001555826">
    <property type="component" value="Unassembled WGS sequence"/>
</dbReference>
<feature type="transmembrane region" description="Helical" evidence="1">
    <location>
        <begin position="269"/>
        <end position="287"/>
    </location>
</feature>
<feature type="transmembrane region" description="Helical" evidence="1">
    <location>
        <begin position="214"/>
        <end position="234"/>
    </location>
</feature>
<feature type="transmembrane region" description="Helical" evidence="1">
    <location>
        <begin position="320"/>
        <end position="337"/>
    </location>
</feature>
<feature type="transmembrane region" description="Helical" evidence="1">
    <location>
        <begin position="376"/>
        <end position="399"/>
    </location>
</feature>
<keyword evidence="1" id="KW-0472">Membrane</keyword>
<dbReference type="RefSeq" id="WP_367638481.1">
    <property type="nucleotide sequence ID" value="NZ_JBFNQN010000007.1"/>
</dbReference>
<organism evidence="2 3">
    <name type="scientific">Kineococcus endophyticus</name>
    <dbReference type="NCBI Taxonomy" id="1181883"/>
    <lineage>
        <taxon>Bacteria</taxon>
        <taxon>Bacillati</taxon>
        <taxon>Actinomycetota</taxon>
        <taxon>Actinomycetes</taxon>
        <taxon>Kineosporiales</taxon>
        <taxon>Kineosporiaceae</taxon>
        <taxon>Kineococcus</taxon>
    </lineage>
</organism>
<keyword evidence="1" id="KW-0812">Transmembrane</keyword>
<accession>A0ABV3P710</accession>
<feature type="transmembrane region" description="Helical" evidence="1">
    <location>
        <begin position="17"/>
        <end position="38"/>
    </location>
</feature>
<name>A0ABV3P710_9ACTN</name>
<keyword evidence="1" id="KW-1133">Transmembrane helix</keyword>
<feature type="transmembrane region" description="Helical" evidence="1">
    <location>
        <begin position="72"/>
        <end position="91"/>
    </location>
</feature>
<reference evidence="2 3" key="1">
    <citation type="submission" date="2024-07" db="EMBL/GenBank/DDBJ databases">
        <authorList>
            <person name="Thanompreechachai J."/>
            <person name="Duangmal K."/>
        </authorList>
    </citation>
    <scope>NUCLEOTIDE SEQUENCE [LARGE SCALE GENOMIC DNA]</scope>
    <source>
        <strain evidence="2 3">KCTC 19886</strain>
    </source>
</reference>
<feature type="transmembrane region" description="Helical" evidence="1">
    <location>
        <begin position="507"/>
        <end position="524"/>
    </location>
</feature>